<sequence length="172" mass="19967">MQTLLSRESVALEILRKPELFPSLPKRREFDRLICLWRIPSFEPHSSWSLYRGRKTNENFVRRLEHDPRRGFPSNVVDPHIFGSEVPIPTEMATKIIEQFEGLTVPMFRSPAWAGVDGVSFGAHIGNFWQSTTVNWWSSFSPEWKPLNELFQETVAQLDSLLPTSTLRKIEL</sequence>
<reference evidence="1" key="1">
    <citation type="submission" date="2021-04" db="EMBL/GenBank/DDBJ databases">
        <title>novel species isolated from subtropical streams in China.</title>
        <authorList>
            <person name="Lu H."/>
        </authorList>
    </citation>
    <scope>NUCLEOTIDE SEQUENCE</scope>
    <source>
        <strain evidence="1">LFS511W</strain>
    </source>
</reference>
<dbReference type="Proteomes" id="UP000680067">
    <property type="component" value="Unassembled WGS sequence"/>
</dbReference>
<dbReference type="EMBL" id="JAGSPN010000010">
    <property type="protein sequence ID" value="MBR7783132.1"/>
    <property type="molecule type" value="Genomic_DNA"/>
</dbReference>
<dbReference type="AlphaFoldDB" id="A0A941I5T7"/>
<dbReference type="RefSeq" id="WP_212688429.1">
    <property type="nucleotide sequence ID" value="NZ_JAGSPN010000010.1"/>
</dbReference>
<comment type="caution">
    <text evidence="1">The sequence shown here is derived from an EMBL/GenBank/DDBJ whole genome shotgun (WGS) entry which is preliminary data.</text>
</comment>
<protein>
    <submittedName>
        <fullName evidence="1">Uncharacterized protein</fullName>
    </submittedName>
</protein>
<evidence type="ECO:0000313" key="2">
    <source>
        <dbReference type="Proteomes" id="UP000680067"/>
    </source>
</evidence>
<keyword evidence="2" id="KW-1185">Reference proteome</keyword>
<proteinExistence type="predicted"/>
<organism evidence="1 2">
    <name type="scientific">Undibacterium luofuense</name>
    <dbReference type="NCBI Taxonomy" id="2828733"/>
    <lineage>
        <taxon>Bacteria</taxon>
        <taxon>Pseudomonadati</taxon>
        <taxon>Pseudomonadota</taxon>
        <taxon>Betaproteobacteria</taxon>
        <taxon>Burkholderiales</taxon>
        <taxon>Oxalobacteraceae</taxon>
        <taxon>Undibacterium</taxon>
    </lineage>
</organism>
<name>A0A941I5T7_9BURK</name>
<evidence type="ECO:0000313" key="1">
    <source>
        <dbReference type="EMBL" id="MBR7783132.1"/>
    </source>
</evidence>
<gene>
    <name evidence="1" type="ORF">KDM89_13345</name>
</gene>
<accession>A0A941I5T7</accession>